<organism evidence="9 10">
    <name type="scientific">Vibrio alginolyticus</name>
    <dbReference type="NCBI Taxonomy" id="663"/>
    <lineage>
        <taxon>Bacteria</taxon>
        <taxon>Pseudomonadati</taxon>
        <taxon>Pseudomonadota</taxon>
        <taxon>Gammaproteobacteria</taxon>
        <taxon>Vibrionales</taxon>
        <taxon>Vibrionaceae</taxon>
        <taxon>Vibrio</taxon>
    </lineage>
</organism>
<keyword evidence="4" id="KW-0680">Restriction system</keyword>
<evidence type="ECO:0000256" key="8">
    <source>
        <dbReference type="RuleBase" id="RU000417"/>
    </source>
</evidence>
<evidence type="ECO:0000256" key="2">
    <source>
        <dbReference type="ARBA" id="ARBA00022679"/>
    </source>
</evidence>
<evidence type="ECO:0000256" key="1">
    <source>
        <dbReference type="ARBA" id="ARBA00022603"/>
    </source>
</evidence>
<dbReference type="GO" id="GO:0009307">
    <property type="term" value="P:DNA restriction-modification system"/>
    <property type="evidence" value="ECO:0007669"/>
    <property type="project" value="UniProtKB-KW"/>
</dbReference>
<dbReference type="InterPro" id="IPR050390">
    <property type="entry name" value="C5-Methyltransferase"/>
</dbReference>
<gene>
    <name evidence="9" type="ORF">F0254_09755</name>
</gene>
<dbReference type="NCBIfam" id="TIGR00675">
    <property type="entry name" value="dcm"/>
    <property type="match status" value="1"/>
</dbReference>
<dbReference type="InterPro" id="IPR001525">
    <property type="entry name" value="C5_MeTfrase"/>
</dbReference>
<dbReference type="GO" id="GO:0044027">
    <property type="term" value="P:negative regulation of gene expression via chromosomal CpG island methylation"/>
    <property type="evidence" value="ECO:0007669"/>
    <property type="project" value="TreeGrafter"/>
</dbReference>
<dbReference type="PROSITE" id="PS51679">
    <property type="entry name" value="SAM_MT_C5"/>
    <property type="match status" value="1"/>
</dbReference>
<dbReference type="GO" id="GO:0003677">
    <property type="term" value="F:DNA binding"/>
    <property type="evidence" value="ECO:0007669"/>
    <property type="project" value="TreeGrafter"/>
</dbReference>
<evidence type="ECO:0000313" key="10">
    <source>
        <dbReference type="Proteomes" id="UP000532247"/>
    </source>
</evidence>
<comment type="similarity">
    <text evidence="6 7">Belongs to the class I-like SAM-binding methyltransferase superfamily. C5-methyltransferase family.</text>
</comment>
<dbReference type="PRINTS" id="PR00105">
    <property type="entry name" value="C5METTRFRASE"/>
</dbReference>
<dbReference type="Proteomes" id="UP000532247">
    <property type="component" value="Unassembled WGS sequence"/>
</dbReference>
<name>A0A7Y4EZ65_VIBAL</name>
<protein>
    <recommendedName>
        <fullName evidence="8">Cytosine-specific methyltransferase</fullName>
        <ecNumber evidence="8">2.1.1.37</ecNumber>
    </recommendedName>
</protein>
<dbReference type="Gene3D" id="3.40.50.150">
    <property type="entry name" value="Vaccinia Virus protein VP39"/>
    <property type="match status" value="1"/>
</dbReference>
<dbReference type="EMBL" id="VTYF01000004">
    <property type="protein sequence ID" value="NOI09148.1"/>
    <property type="molecule type" value="Genomic_DNA"/>
</dbReference>
<dbReference type="EC" id="2.1.1.37" evidence="8"/>
<keyword evidence="2 6" id="KW-0808">Transferase</keyword>
<evidence type="ECO:0000256" key="6">
    <source>
        <dbReference type="PROSITE-ProRule" id="PRU01016"/>
    </source>
</evidence>
<reference evidence="9 10" key="1">
    <citation type="submission" date="2019-09" db="EMBL/GenBank/DDBJ databases">
        <title>Draft genome sequencing and comparative genomics of hatchery-associated Vibrios.</title>
        <authorList>
            <person name="Kehlet-Delgado H."/>
            <person name="Mueller R.S."/>
        </authorList>
    </citation>
    <scope>NUCLEOTIDE SEQUENCE [LARGE SCALE GENOMIC DNA]</scope>
    <source>
        <strain evidence="9 10">081416A</strain>
    </source>
</reference>
<feature type="active site" evidence="6">
    <location>
        <position position="82"/>
    </location>
</feature>
<dbReference type="Pfam" id="PF00145">
    <property type="entry name" value="DNA_methylase"/>
    <property type="match status" value="1"/>
</dbReference>
<dbReference type="PANTHER" id="PTHR10629:SF52">
    <property type="entry name" value="DNA (CYTOSINE-5)-METHYLTRANSFERASE 1"/>
    <property type="match status" value="1"/>
</dbReference>
<dbReference type="PROSITE" id="PS00094">
    <property type="entry name" value="C5_MTASE_1"/>
    <property type="match status" value="1"/>
</dbReference>
<proteinExistence type="inferred from homology"/>
<dbReference type="Gene3D" id="3.90.120.10">
    <property type="entry name" value="DNA Methylase, subunit A, domain 2"/>
    <property type="match status" value="1"/>
</dbReference>
<evidence type="ECO:0000256" key="7">
    <source>
        <dbReference type="RuleBase" id="RU000416"/>
    </source>
</evidence>
<dbReference type="InterPro" id="IPR029063">
    <property type="entry name" value="SAM-dependent_MTases_sf"/>
</dbReference>
<evidence type="ECO:0000256" key="3">
    <source>
        <dbReference type="ARBA" id="ARBA00022691"/>
    </source>
</evidence>
<evidence type="ECO:0000256" key="4">
    <source>
        <dbReference type="ARBA" id="ARBA00022747"/>
    </source>
</evidence>
<dbReference type="SUPFAM" id="SSF53335">
    <property type="entry name" value="S-adenosyl-L-methionine-dependent methyltransferases"/>
    <property type="match status" value="1"/>
</dbReference>
<keyword evidence="1 6" id="KW-0489">Methyltransferase</keyword>
<dbReference type="InterPro" id="IPR018117">
    <property type="entry name" value="C5_DNA_meth_AS"/>
</dbReference>
<evidence type="ECO:0000256" key="5">
    <source>
        <dbReference type="ARBA" id="ARBA00047422"/>
    </source>
</evidence>
<keyword evidence="3 6" id="KW-0949">S-adenosyl-L-methionine</keyword>
<dbReference type="GO" id="GO:0032259">
    <property type="term" value="P:methylation"/>
    <property type="evidence" value="ECO:0007669"/>
    <property type="project" value="UniProtKB-KW"/>
</dbReference>
<accession>A0A7Y4EZ65</accession>
<comment type="catalytic activity">
    <reaction evidence="5 8">
        <text>a 2'-deoxycytidine in DNA + S-adenosyl-L-methionine = a 5-methyl-2'-deoxycytidine in DNA + S-adenosyl-L-homocysteine + H(+)</text>
        <dbReference type="Rhea" id="RHEA:13681"/>
        <dbReference type="Rhea" id="RHEA-COMP:11369"/>
        <dbReference type="Rhea" id="RHEA-COMP:11370"/>
        <dbReference type="ChEBI" id="CHEBI:15378"/>
        <dbReference type="ChEBI" id="CHEBI:57856"/>
        <dbReference type="ChEBI" id="CHEBI:59789"/>
        <dbReference type="ChEBI" id="CHEBI:85452"/>
        <dbReference type="ChEBI" id="CHEBI:85454"/>
        <dbReference type="EC" id="2.1.1.37"/>
    </reaction>
</comment>
<evidence type="ECO:0000313" key="9">
    <source>
        <dbReference type="EMBL" id="NOI09148.1"/>
    </source>
</evidence>
<dbReference type="PANTHER" id="PTHR10629">
    <property type="entry name" value="CYTOSINE-SPECIFIC METHYLTRANSFERASE"/>
    <property type="match status" value="1"/>
</dbReference>
<comment type="caution">
    <text evidence="9">The sequence shown here is derived from an EMBL/GenBank/DDBJ whole genome shotgun (WGS) entry which is preliminary data.</text>
</comment>
<dbReference type="GO" id="GO:0003886">
    <property type="term" value="F:DNA (cytosine-5-)-methyltransferase activity"/>
    <property type="evidence" value="ECO:0007669"/>
    <property type="project" value="UniProtKB-EC"/>
</dbReference>
<sequence>MSFNSIDLFAGGGGLSEGLKQAGFKVVSAVENNDIAAETFRHNNKNTVVFEQDIRFVSGKEILKQCKLNKGELDLLAGCPPCQGFSSLTLQYNENDERNSLISEVARLILELEPKAVMVENVPGIIDKGHTFLDKFIKTIEKQGYIVNYDVLQVADFGVPQDRRRFVLLAGKGFEIQIPQPTHSKTGKGGLPKWKTVKEAFVGLEEPISLKNSTSYGGPRKFNWNVIRDTAPINIERLKHLKPGGPRFDIPDHLRPKCHQGKNTGFGNVYSRMAWDEASPTITGGCTTLSKGRFGHPEKLRTISVREAARLQTFPDEFEFATDLVDHACQIIGNALPCDFAKKMSEACYQAIKKAIK</sequence>
<dbReference type="AlphaFoldDB" id="A0A7Y4EZ65"/>